<organism evidence="2 3">
    <name type="scientific">Dactylosporangium sucinum</name>
    <dbReference type="NCBI Taxonomy" id="1424081"/>
    <lineage>
        <taxon>Bacteria</taxon>
        <taxon>Bacillati</taxon>
        <taxon>Actinomycetota</taxon>
        <taxon>Actinomycetes</taxon>
        <taxon>Micromonosporales</taxon>
        <taxon>Micromonosporaceae</taxon>
        <taxon>Dactylosporangium</taxon>
    </lineage>
</organism>
<dbReference type="Proteomes" id="UP000642070">
    <property type="component" value="Unassembled WGS sequence"/>
</dbReference>
<protein>
    <submittedName>
        <fullName evidence="2">Uncharacterized protein</fullName>
    </submittedName>
</protein>
<reference evidence="2" key="2">
    <citation type="submission" date="2020-09" db="EMBL/GenBank/DDBJ databases">
        <authorList>
            <person name="Sun Q."/>
            <person name="Ohkuma M."/>
        </authorList>
    </citation>
    <scope>NUCLEOTIDE SEQUENCE</scope>
    <source>
        <strain evidence="2">JCM 19831</strain>
    </source>
</reference>
<keyword evidence="3" id="KW-1185">Reference proteome</keyword>
<name>A0A917X2B1_9ACTN</name>
<gene>
    <name evidence="2" type="ORF">GCM10007977_067720</name>
</gene>
<comment type="caution">
    <text evidence="2">The sequence shown here is derived from an EMBL/GenBank/DDBJ whole genome shotgun (WGS) entry which is preliminary data.</text>
</comment>
<evidence type="ECO:0000313" key="2">
    <source>
        <dbReference type="EMBL" id="GGM56442.1"/>
    </source>
</evidence>
<sequence>MTQPTPEAPVPSGRASVDAVTVDEQETLRLADPNRAADPDATRPMSLADLLDND</sequence>
<reference evidence="2" key="1">
    <citation type="journal article" date="2014" name="Int. J. Syst. Evol. Microbiol.">
        <title>Complete genome sequence of Corynebacterium casei LMG S-19264T (=DSM 44701T), isolated from a smear-ripened cheese.</title>
        <authorList>
            <consortium name="US DOE Joint Genome Institute (JGI-PGF)"/>
            <person name="Walter F."/>
            <person name="Albersmeier A."/>
            <person name="Kalinowski J."/>
            <person name="Ruckert C."/>
        </authorList>
    </citation>
    <scope>NUCLEOTIDE SEQUENCE</scope>
    <source>
        <strain evidence="2">JCM 19831</strain>
    </source>
</reference>
<evidence type="ECO:0000256" key="1">
    <source>
        <dbReference type="SAM" id="MobiDB-lite"/>
    </source>
</evidence>
<feature type="region of interest" description="Disordered" evidence="1">
    <location>
        <begin position="25"/>
        <end position="54"/>
    </location>
</feature>
<dbReference type="AlphaFoldDB" id="A0A917X2B1"/>
<evidence type="ECO:0000313" key="3">
    <source>
        <dbReference type="Proteomes" id="UP000642070"/>
    </source>
</evidence>
<dbReference type="EMBL" id="BMPI01000039">
    <property type="protein sequence ID" value="GGM56442.1"/>
    <property type="molecule type" value="Genomic_DNA"/>
</dbReference>
<accession>A0A917X2B1</accession>
<dbReference type="RefSeq" id="WP_190254076.1">
    <property type="nucleotide sequence ID" value="NZ_BMPI01000039.1"/>
</dbReference>
<proteinExistence type="predicted"/>